<dbReference type="PANTHER" id="PTHR10050:SF46">
    <property type="entry name" value="PROTEIN O-MANNOSYL-TRANSFERASE 2"/>
    <property type="match status" value="1"/>
</dbReference>
<dbReference type="CDD" id="cd23276">
    <property type="entry name" value="beta-trefoil_MIR_PMT"/>
    <property type="match status" value="1"/>
</dbReference>
<dbReference type="GO" id="GO:0004169">
    <property type="term" value="F:dolichyl-phosphate-mannose-protein mannosyltransferase activity"/>
    <property type="evidence" value="ECO:0007669"/>
    <property type="project" value="UniProtKB-UniRule"/>
</dbReference>
<feature type="domain" description="MIR" evidence="15">
    <location>
        <begin position="403"/>
        <end position="461"/>
    </location>
</feature>
<dbReference type="Pfam" id="PF02815">
    <property type="entry name" value="MIR"/>
    <property type="match status" value="1"/>
</dbReference>
<comment type="similarity">
    <text evidence="3 14">Belongs to the glycosyltransferase 39 family.</text>
</comment>
<dbReference type="Pfam" id="PF02366">
    <property type="entry name" value="PMT"/>
    <property type="match status" value="1"/>
</dbReference>
<dbReference type="InterPro" id="IPR032421">
    <property type="entry name" value="PMT_4TMC"/>
</dbReference>
<evidence type="ECO:0000256" key="3">
    <source>
        <dbReference type="ARBA" id="ARBA00007222"/>
    </source>
</evidence>
<feature type="transmembrane region" description="Helical" evidence="14">
    <location>
        <begin position="705"/>
        <end position="724"/>
    </location>
</feature>
<evidence type="ECO:0000256" key="11">
    <source>
        <dbReference type="ARBA" id="ARBA00023136"/>
    </source>
</evidence>
<keyword evidence="6 14" id="KW-0808">Transferase</keyword>
<gene>
    <name evidence="16" type="ORF">BB559_000322</name>
</gene>
<dbReference type="Proteomes" id="UP000245699">
    <property type="component" value="Unassembled WGS sequence"/>
</dbReference>
<keyword evidence="17" id="KW-1185">Reference proteome</keyword>
<name>A0A2T9Z5K3_9FUNG</name>
<dbReference type="PANTHER" id="PTHR10050">
    <property type="entry name" value="DOLICHYL-PHOSPHATE-MANNOSE--PROTEIN MANNOSYLTRANSFERASE"/>
    <property type="match status" value="1"/>
</dbReference>
<evidence type="ECO:0000256" key="2">
    <source>
        <dbReference type="ARBA" id="ARBA00004922"/>
    </source>
</evidence>
<comment type="function">
    <text evidence="14">Transfers mannose from Dol-P-mannose to Ser or Thr residues on proteins.</text>
</comment>
<feature type="transmembrane region" description="Helical" evidence="14">
    <location>
        <begin position="147"/>
        <end position="165"/>
    </location>
</feature>
<evidence type="ECO:0000313" key="16">
    <source>
        <dbReference type="EMBL" id="PVU99873.1"/>
    </source>
</evidence>
<evidence type="ECO:0000256" key="13">
    <source>
        <dbReference type="ARBA" id="ARBA00045102"/>
    </source>
</evidence>
<dbReference type="PROSITE" id="PS50919">
    <property type="entry name" value="MIR"/>
    <property type="match status" value="2"/>
</dbReference>
<comment type="catalytic activity">
    <reaction evidence="13 14">
        <text>a di-trans,poly-cis-dolichyl beta-D-mannosyl phosphate + L-seryl-[protein] = 3-O-(alpha-D-mannosyl)-L-seryl-[protein] + a di-trans,poly-cis-dolichyl phosphate + H(+)</text>
        <dbReference type="Rhea" id="RHEA:17377"/>
        <dbReference type="Rhea" id="RHEA-COMP:9863"/>
        <dbReference type="Rhea" id="RHEA-COMP:13546"/>
        <dbReference type="Rhea" id="RHEA-COMP:19498"/>
        <dbReference type="Rhea" id="RHEA-COMP:19501"/>
        <dbReference type="ChEBI" id="CHEBI:15378"/>
        <dbReference type="ChEBI" id="CHEBI:29999"/>
        <dbReference type="ChEBI" id="CHEBI:57683"/>
        <dbReference type="ChEBI" id="CHEBI:58211"/>
        <dbReference type="ChEBI" id="CHEBI:137321"/>
        <dbReference type="EC" id="2.4.1.109"/>
    </reaction>
</comment>
<evidence type="ECO:0000256" key="12">
    <source>
        <dbReference type="ARBA" id="ARBA00045085"/>
    </source>
</evidence>
<feature type="transmembrane region" description="Helical" evidence="14">
    <location>
        <begin position="273"/>
        <end position="294"/>
    </location>
</feature>
<feature type="transmembrane region" description="Helical" evidence="14">
    <location>
        <begin position="648"/>
        <end position="669"/>
    </location>
</feature>
<feature type="transmembrane region" description="Helical" evidence="14">
    <location>
        <begin position="675"/>
        <end position="693"/>
    </location>
</feature>
<dbReference type="GO" id="GO:0005789">
    <property type="term" value="C:endoplasmic reticulum membrane"/>
    <property type="evidence" value="ECO:0007669"/>
    <property type="project" value="UniProtKB-SubCell"/>
</dbReference>
<keyword evidence="9 14" id="KW-0256">Endoplasmic reticulum</keyword>
<evidence type="ECO:0000256" key="14">
    <source>
        <dbReference type="RuleBase" id="RU367007"/>
    </source>
</evidence>
<feature type="transmembrane region" description="Helical" evidence="14">
    <location>
        <begin position="198"/>
        <end position="215"/>
    </location>
</feature>
<keyword evidence="8" id="KW-0677">Repeat</keyword>
<evidence type="ECO:0000256" key="4">
    <source>
        <dbReference type="ARBA" id="ARBA00012839"/>
    </source>
</evidence>
<feature type="transmembrane region" description="Helical" evidence="14">
    <location>
        <begin position="604"/>
        <end position="627"/>
    </location>
</feature>
<feature type="domain" description="MIR" evidence="15">
    <location>
        <begin position="329"/>
        <end position="383"/>
    </location>
</feature>
<dbReference type="SMART" id="SM00472">
    <property type="entry name" value="MIR"/>
    <property type="match status" value="3"/>
</dbReference>
<evidence type="ECO:0000256" key="7">
    <source>
        <dbReference type="ARBA" id="ARBA00022692"/>
    </source>
</evidence>
<feature type="transmembrane region" description="Helical" evidence="14">
    <location>
        <begin position="222"/>
        <end position="253"/>
    </location>
</feature>
<protein>
    <recommendedName>
        <fullName evidence="4 14">Dolichyl-phosphate-mannose--protein mannosyltransferase</fullName>
        <ecNumber evidence="4 14">2.4.1.109</ecNumber>
    </recommendedName>
</protein>
<dbReference type="InterPro" id="IPR027005">
    <property type="entry name" value="PMT-like"/>
</dbReference>
<evidence type="ECO:0000256" key="1">
    <source>
        <dbReference type="ARBA" id="ARBA00004477"/>
    </source>
</evidence>
<feature type="transmembrane region" description="Helical" evidence="14">
    <location>
        <begin position="172"/>
        <end position="192"/>
    </location>
</feature>
<dbReference type="Gene3D" id="2.80.10.50">
    <property type="match status" value="1"/>
</dbReference>
<comment type="pathway">
    <text evidence="2 14">Protein modification; protein glycosylation.</text>
</comment>
<feature type="transmembrane region" description="Helical" evidence="14">
    <location>
        <begin position="59"/>
        <end position="78"/>
    </location>
</feature>
<dbReference type="AlphaFoldDB" id="A0A2T9Z5K3"/>
<dbReference type="InterPro" id="IPR016093">
    <property type="entry name" value="MIR_motif"/>
</dbReference>
<evidence type="ECO:0000313" key="17">
    <source>
        <dbReference type="Proteomes" id="UP000245699"/>
    </source>
</evidence>
<reference evidence="16 17" key="1">
    <citation type="journal article" date="2018" name="MBio">
        <title>Comparative Genomics Reveals the Core Gene Toolbox for the Fungus-Insect Symbiosis.</title>
        <authorList>
            <person name="Wang Y."/>
            <person name="Stata M."/>
            <person name="Wang W."/>
            <person name="Stajich J.E."/>
            <person name="White M.M."/>
            <person name="Moncalvo J.M."/>
        </authorList>
    </citation>
    <scope>NUCLEOTIDE SEQUENCE [LARGE SCALE GENOMIC DNA]</scope>
    <source>
        <strain evidence="16 17">AUS-77-4</strain>
    </source>
</reference>
<comment type="subcellular location">
    <subcellularLocation>
        <location evidence="1 14">Endoplasmic reticulum membrane</location>
        <topology evidence="1 14">Multi-pass membrane protein</topology>
    </subcellularLocation>
</comment>
<dbReference type="Pfam" id="PF16192">
    <property type="entry name" value="PMT_4TMC"/>
    <property type="match status" value="1"/>
</dbReference>
<keyword evidence="11 14" id="KW-0472">Membrane</keyword>
<dbReference type="InterPro" id="IPR003342">
    <property type="entry name" value="ArnT-like_N"/>
</dbReference>
<keyword evidence="5 14" id="KW-0328">Glycosyltransferase</keyword>
<comment type="caution">
    <text evidence="16">The sequence shown here is derived from an EMBL/GenBank/DDBJ whole genome shotgun (WGS) entry which is preliminary data.</text>
</comment>
<comment type="catalytic activity">
    <reaction evidence="12 14">
        <text>a di-trans,poly-cis-dolichyl beta-D-mannosyl phosphate + L-threonyl-[protein] = 3-O-(alpha-D-mannosyl)-L-threonyl-[protein] + a di-trans,poly-cis-dolichyl phosphate + H(+)</text>
        <dbReference type="Rhea" id="RHEA:53396"/>
        <dbReference type="Rhea" id="RHEA-COMP:11060"/>
        <dbReference type="Rhea" id="RHEA-COMP:13547"/>
        <dbReference type="Rhea" id="RHEA-COMP:19498"/>
        <dbReference type="Rhea" id="RHEA-COMP:19501"/>
        <dbReference type="ChEBI" id="CHEBI:15378"/>
        <dbReference type="ChEBI" id="CHEBI:30013"/>
        <dbReference type="ChEBI" id="CHEBI:57683"/>
        <dbReference type="ChEBI" id="CHEBI:58211"/>
        <dbReference type="ChEBI" id="CHEBI:137323"/>
        <dbReference type="EC" id="2.4.1.109"/>
    </reaction>
</comment>
<sequence>MSTITRRKPRLIFEDSDTKEDLFKTQTLPLSEDYKDNSKPRTQNVFFTKKEFGLDKMDYICLVVLTALSLFTRLYQIGKRKSVTWDESHFGKFGAYYLNRTFYGDVHPPLAKMLVGLAELIAGHDGRFNFKGDYPSYVNFTFMRAQIALYGAALVPISFVTLKALGISRKMAFLGGIFILFDNAICLMSRFILLDEPLLFFTSTTLLFVTLFYTSNSFTTKWYVYLFSTGLSMGMVLSSKWVGLFCVALVGLATIEDLYLKFGDLKMPKAVYTRHWCVRIAAFIVVPLSFYMFTFKLHFMILNKSGPGDKDMTPAFQAHLKNNNLGVQSYLVAFGSKLSIRSMKIGNGYLHSHSTNYPSGSNRQQITCYGYDDDNGKWIVESSERNPGYNYTANTEDGNPQQPIYVNEGEYVRLRHEKTNQYLGMDIKHQSLVTKSDKEASCMKYEDAPHKDALLWKFEIVDDEGMQKSNRIRTISVTFTLKNKFTGMHLRAPGTTLPPWGFDQMEVCGSKSTGGDDYLWIVEKNTNPLVMSTKIKVKKPGFLKSFIYLNMKMARSNNALIPDRDKYNHLESDPITWPFLIFPMRLLGSWNPGDIKYYEIGNPITWWSSTAASLLFPIHLILLIIVASRSKSQEDHTCLMQYWNRGKFLWFGWALHYFPFFLMGRVTYIHHYLPALYFAYLTLAFEIDFIAGYIELKTKLRTRTILFLVWGFLSILGFMLYMPFTFGYTQNARNLKYRQWLPTWNIYEDYHKM</sequence>
<dbReference type="SUPFAM" id="SSF82109">
    <property type="entry name" value="MIR domain"/>
    <property type="match status" value="1"/>
</dbReference>
<dbReference type="UniPathway" id="UPA00378"/>
<dbReference type="OrthoDB" id="292747at2759"/>
<evidence type="ECO:0000256" key="5">
    <source>
        <dbReference type="ARBA" id="ARBA00022676"/>
    </source>
</evidence>
<organism evidence="16 17">
    <name type="scientific">Furculomyces boomerangus</name>
    <dbReference type="NCBI Taxonomy" id="61424"/>
    <lineage>
        <taxon>Eukaryota</taxon>
        <taxon>Fungi</taxon>
        <taxon>Fungi incertae sedis</taxon>
        <taxon>Zoopagomycota</taxon>
        <taxon>Kickxellomycotina</taxon>
        <taxon>Harpellomycetes</taxon>
        <taxon>Harpellales</taxon>
        <taxon>Harpellaceae</taxon>
        <taxon>Furculomyces</taxon>
    </lineage>
</organism>
<keyword evidence="10 14" id="KW-1133">Transmembrane helix</keyword>
<evidence type="ECO:0000256" key="9">
    <source>
        <dbReference type="ARBA" id="ARBA00022824"/>
    </source>
</evidence>
<proteinExistence type="inferred from homology"/>
<accession>A0A2T9Z5K3</accession>
<evidence type="ECO:0000256" key="8">
    <source>
        <dbReference type="ARBA" id="ARBA00022737"/>
    </source>
</evidence>
<evidence type="ECO:0000259" key="15">
    <source>
        <dbReference type="PROSITE" id="PS50919"/>
    </source>
</evidence>
<dbReference type="EMBL" id="MBFT01000014">
    <property type="protein sequence ID" value="PVU99873.1"/>
    <property type="molecule type" value="Genomic_DNA"/>
</dbReference>
<dbReference type="InterPro" id="IPR036300">
    <property type="entry name" value="MIR_dom_sf"/>
</dbReference>
<evidence type="ECO:0000256" key="6">
    <source>
        <dbReference type="ARBA" id="ARBA00022679"/>
    </source>
</evidence>
<keyword evidence="7 14" id="KW-0812">Transmembrane</keyword>
<evidence type="ECO:0000256" key="10">
    <source>
        <dbReference type="ARBA" id="ARBA00022989"/>
    </source>
</evidence>
<dbReference type="EC" id="2.4.1.109" evidence="4 14"/>